<keyword evidence="2" id="KW-0456">Lyase</keyword>
<comment type="cofactor">
    <cofactor evidence="1">
        <name>pyridoxal 5'-phosphate</name>
        <dbReference type="ChEBI" id="CHEBI:597326"/>
    </cofactor>
</comment>
<dbReference type="PANTHER" id="PTHR43727:SF2">
    <property type="entry name" value="GROUP IV DECARBOXYLASE"/>
    <property type="match status" value="1"/>
</dbReference>
<dbReference type="InterPro" id="IPR022653">
    <property type="entry name" value="De-COase2_pyr-phos_BS"/>
</dbReference>
<dbReference type="Proteomes" id="UP001612812">
    <property type="component" value="Unassembled WGS sequence"/>
</dbReference>
<keyword evidence="6" id="KW-1185">Reference proteome</keyword>
<feature type="domain" description="Orn/DAP/Arg decarboxylase 2 N-terminal" evidence="4">
    <location>
        <begin position="45"/>
        <end position="248"/>
    </location>
</feature>
<organism evidence="5 6">
    <name type="scientific">Micromonospora maritima</name>
    <dbReference type="NCBI Taxonomy" id="986711"/>
    <lineage>
        <taxon>Bacteria</taxon>
        <taxon>Bacillati</taxon>
        <taxon>Actinomycetota</taxon>
        <taxon>Actinomycetes</taxon>
        <taxon>Micromonosporales</taxon>
        <taxon>Micromonosporaceae</taxon>
        <taxon>Micromonospora</taxon>
    </lineage>
</organism>
<dbReference type="RefSeq" id="WP_396768980.1">
    <property type="nucleotide sequence ID" value="NZ_JBITLA010000003.1"/>
</dbReference>
<dbReference type="InterPro" id="IPR009006">
    <property type="entry name" value="Ala_racemase/Decarboxylase_C"/>
</dbReference>
<dbReference type="PROSITE" id="PS00878">
    <property type="entry name" value="ODR_DC_2_1"/>
    <property type="match status" value="1"/>
</dbReference>
<proteinExistence type="predicted"/>
<evidence type="ECO:0000256" key="3">
    <source>
        <dbReference type="ARBA" id="ARBA00022898"/>
    </source>
</evidence>
<protein>
    <submittedName>
        <fullName evidence="5">Alanine racemase</fullName>
        <ecNumber evidence="5">5.1.1.1</ecNumber>
    </submittedName>
</protein>
<dbReference type="Pfam" id="PF02784">
    <property type="entry name" value="Orn_Arg_deC_N"/>
    <property type="match status" value="1"/>
</dbReference>
<keyword evidence="3" id="KW-0663">Pyridoxal phosphate</keyword>
<dbReference type="InterPro" id="IPR000183">
    <property type="entry name" value="Orn/DAP/Arg_de-COase"/>
</dbReference>
<reference evidence="5 6" key="1">
    <citation type="submission" date="2024-10" db="EMBL/GenBank/DDBJ databases">
        <title>The Natural Products Discovery Center: Release of the First 8490 Sequenced Strains for Exploring Actinobacteria Biosynthetic Diversity.</title>
        <authorList>
            <person name="Kalkreuter E."/>
            <person name="Kautsar S.A."/>
            <person name="Yang D."/>
            <person name="Bader C.D."/>
            <person name="Teijaro C.N."/>
            <person name="Fluegel L."/>
            <person name="Davis C.M."/>
            <person name="Simpson J.R."/>
            <person name="Lauterbach L."/>
            <person name="Steele A.D."/>
            <person name="Gui C."/>
            <person name="Meng S."/>
            <person name="Li G."/>
            <person name="Viehrig K."/>
            <person name="Ye F."/>
            <person name="Su P."/>
            <person name="Kiefer A.F."/>
            <person name="Nichols A."/>
            <person name="Cepeda A.J."/>
            <person name="Yan W."/>
            <person name="Fan B."/>
            <person name="Jiang Y."/>
            <person name="Adhikari A."/>
            <person name="Zheng C.-J."/>
            <person name="Schuster L."/>
            <person name="Cowan T.M."/>
            <person name="Smanski M.J."/>
            <person name="Chevrette M.G."/>
            <person name="De Carvalho L.P.S."/>
            <person name="Shen B."/>
        </authorList>
    </citation>
    <scope>NUCLEOTIDE SEQUENCE [LARGE SCALE GENOMIC DNA]</scope>
    <source>
        <strain evidence="5 6">NPDC049845</strain>
    </source>
</reference>
<dbReference type="Gene3D" id="3.20.20.10">
    <property type="entry name" value="Alanine racemase"/>
    <property type="match status" value="1"/>
</dbReference>
<dbReference type="PRINTS" id="PR01179">
    <property type="entry name" value="ODADCRBXLASE"/>
</dbReference>
<dbReference type="PANTHER" id="PTHR43727">
    <property type="entry name" value="DIAMINOPIMELATE DECARBOXYLASE"/>
    <property type="match status" value="1"/>
</dbReference>
<name>A0ABW7ZJP3_9ACTN</name>
<evidence type="ECO:0000259" key="4">
    <source>
        <dbReference type="Pfam" id="PF02784"/>
    </source>
</evidence>
<evidence type="ECO:0000313" key="5">
    <source>
        <dbReference type="EMBL" id="MFI7263068.1"/>
    </source>
</evidence>
<dbReference type="InterPro" id="IPR022644">
    <property type="entry name" value="De-COase2_N"/>
</dbReference>
<dbReference type="GO" id="GO:0008784">
    <property type="term" value="F:alanine racemase activity"/>
    <property type="evidence" value="ECO:0007669"/>
    <property type="project" value="UniProtKB-EC"/>
</dbReference>
<gene>
    <name evidence="5" type="ORF">ACIBP4_12305</name>
</gene>
<dbReference type="Gene3D" id="2.40.37.10">
    <property type="entry name" value="Lyase, Ornithine Decarboxylase, Chain A, domain 1"/>
    <property type="match status" value="1"/>
</dbReference>
<comment type="caution">
    <text evidence="5">The sequence shown here is derived from an EMBL/GenBank/DDBJ whole genome shotgun (WGS) entry which is preliminary data.</text>
</comment>
<evidence type="ECO:0000313" key="6">
    <source>
        <dbReference type="Proteomes" id="UP001612812"/>
    </source>
</evidence>
<accession>A0ABW7ZJP3</accession>
<evidence type="ECO:0000256" key="1">
    <source>
        <dbReference type="ARBA" id="ARBA00001933"/>
    </source>
</evidence>
<sequence length="465" mass="50716">MAGLRPRLTAPARALLDRPDVLFDLTARHGTPVNVVFPQVLSDNVAAFRHALDGYRLPYRIFYAHKANQSRALVRAAHDSGIDIDVASAGELSQARECGFPDDRIEVTGPKGERLLRRLVKTAGPVVNVDNLWELNRVTELAARPVPVLLRLAGGRRVSRFGMTPEQFDDAFTLIRSRPDAVDLRGVSFHLDTADVDEKVHTVDVALRLVERAHTYGLAPRVVNIGGGFRQAYLAAPDEFDAYVGELRRGLLGRGPRLGWGDYTFGYQVDRTGALRGTPVFHRYANATPGVQQLRELLDRPLTGGRTVAETIGESMLELWVEPGKALVDGAGLTVAAVEFTKRTPDGSTLVTLDLSRDMLTPADQEVMLDPTVLHRDPPDGGPCEVFLAGNLCLERDMISNHLVRLPALPRPGDLVAFVNTAAYQMDLSAAPALMHPRPPKVAVRVSDSGFTVSTDGDEECSTTT</sequence>
<dbReference type="SUPFAM" id="SSF50621">
    <property type="entry name" value="Alanine racemase C-terminal domain-like"/>
    <property type="match status" value="1"/>
</dbReference>
<dbReference type="EC" id="5.1.1.1" evidence="5"/>
<keyword evidence="2" id="KW-0210">Decarboxylase</keyword>
<dbReference type="SUPFAM" id="SSF51419">
    <property type="entry name" value="PLP-binding barrel"/>
    <property type="match status" value="1"/>
</dbReference>
<keyword evidence="5" id="KW-0413">Isomerase</keyword>
<evidence type="ECO:0000256" key="2">
    <source>
        <dbReference type="ARBA" id="ARBA00022793"/>
    </source>
</evidence>
<dbReference type="InterPro" id="IPR029066">
    <property type="entry name" value="PLP-binding_barrel"/>
</dbReference>
<dbReference type="EMBL" id="JBITLE010000003">
    <property type="protein sequence ID" value="MFI7263068.1"/>
    <property type="molecule type" value="Genomic_DNA"/>
</dbReference>